<name>A0AAW1KRM9_SAPOF</name>
<feature type="compositionally biased region" description="Polar residues" evidence="1">
    <location>
        <begin position="32"/>
        <end position="46"/>
    </location>
</feature>
<protein>
    <submittedName>
        <fullName evidence="2">Uncharacterized protein</fullName>
    </submittedName>
</protein>
<reference evidence="2" key="1">
    <citation type="submission" date="2024-03" db="EMBL/GenBank/DDBJ databases">
        <title>WGS assembly of Saponaria officinalis var. Norfolk2.</title>
        <authorList>
            <person name="Jenkins J."/>
            <person name="Shu S."/>
            <person name="Grimwood J."/>
            <person name="Barry K."/>
            <person name="Goodstein D."/>
            <person name="Schmutz J."/>
            <person name="Leebens-Mack J."/>
            <person name="Osbourn A."/>
        </authorList>
    </citation>
    <scope>NUCLEOTIDE SEQUENCE [LARGE SCALE GENOMIC DNA]</scope>
    <source>
        <strain evidence="2">JIC</strain>
    </source>
</reference>
<dbReference type="Proteomes" id="UP001443914">
    <property type="component" value="Unassembled WGS sequence"/>
</dbReference>
<dbReference type="EMBL" id="JBDFQZ010000005">
    <property type="protein sequence ID" value="KAK9724652.1"/>
    <property type="molecule type" value="Genomic_DNA"/>
</dbReference>
<keyword evidence="3" id="KW-1185">Reference proteome</keyword>
<feature type="region of interest" description="Disordered" evidence="1">
    <location>
        <begin position="1"/>
        <end position="62"/>
    </location>
</feature>
<accession>A0AAW1KRM9</accession>
<feature type="region of interest" description="Disordered" evidence="1">
    <location>
        <begin position="77"/>
        <end position="112"/>
    </location>
</feature>
<feature type="compositionally biased region" description="Polar residues" evidence="1">
    <location>
        <begin position="95"/>
        <end position="104"/>
    </location>
</feature>
<evidence type="ECO:0000256" key="1">
    <source>
        <dbReference type="SAM" id="MobiDB-lite"/>
    </source>
</evidence>
<feature type="compositionally biased region" description="Basic and acidic residues" evidence="1">
    <location>
        <begin position="1"/>
        <end position="25"/>
    </location>
</feature>
<proteinExistence type="predicted"/>
<gene>
    <name evidence="2" type="ORF">RND81_05G089900</name>
</gene>
<feature type="compositionally biased region" description="Basic and acidic residues" evidence="1">
    <location>
        <begin position="77"/>
        <end position="92"/>
    </location>
</feature>
<comment type="caution">
    <text evidence="2">The sequence shown here is derived from an EMBL/GenBank/DDBJ whole genome shotgun (WGS) entry which is preliminary data.</text>
</comment>
<sequence>MCDQHELDPAREKELSFPKQEDLSRSLESGMPGSSSEFQDHMSPSSIEHKSDDGDIDDEETDRLVEDFARKINLDWEERKREMLSSSQERKFPSLSLNGNGSTQKFKDLQRR</sequence>
<dbReference type="AlphaFoldDB" id="A0AAW1KRM9"/>
<evidence type="ECO:0000313" key="2">
    <source>
        <dbReference type="EMBL" id="KAK9724652.1"/>
    </source>
</evidence>
<organism evidence="2 3">
    <name type="scientific">Saponaria officinalis</name>
    <name type="common">Common soapwort</name>
    <name type="synonym">Lychnis saponaria</name>
    <dbReference type="NCBI Taxonomy" id="3572"/>
    <lineage>
        <taxon>Eukaryota</taxon>
        <taxon>Viridiplantae</taxon>
        <taxon>Streptophyta</taxon>
        <taxon>Embryophyta</taxon>
        <taxon>Tracheophyta</taxon>
        <taxon>Spermatophyta</taxon>
        <taxon>Magnoliopsida</taxon>
        <taxon>eudicotyledons</taxon>
        <taxon>Gunneridae</taxon>
        <taxon>Pentapetalae</taxon>
        <taxon>Caryophyllales</taxon>
        <taxon>Caryophyllaceae</taxon>
        <taxon>Caryophylleae</taxon>
        <taxon>Saponaria</taxon>
    </lineage>
</organism>
<evidence type="ECO:0000313" key="3">
    <source>
        <dbReference type="Proteomes" id="UP001443914"/>
    </source>
</evidence>